<dbReference type="InterPro" id="IPR006027">
    <property type="entry name" value="NusB_RsmB_TIM44"/>
</dbReference>
<name>A0A846TZP4_9MOLU</name>
<evidence type="ECO:0000256" key="2">
    <source>
        <dbReference type="ARBA" id="ARBA00022814"/>
    </source>
</evidence>
<accession>A0A846TZP4</accession>
<sequence>MAAQKKPPITQHQKRINIIEILYQYFLQQENEANFENYLKEITTSENESQIKTVREILWYQKTLIKEIEKHLKPGWTFKGLKPTEKAILILASYEIFYTNTQKPIIINEAIILAKQYCDNNAYKYINGVLDKVNK</sequence>
<keyword evidence="5" id="KW-0804">Transcription</keyword>
<dbReference type="Gene3D" id="1.10.940.10">
    <property type="entry name" value="NusB-like"/>
    <property type="match status" value="1"/>
</dbReference>
<dbReference type="InterPro" id="IPR011605">
    <property type="entry name" value="NusB_fam"/>
</dbReference>
<evidence type="ECO:0000256" key="4">
    <source>
        <dbReference type="ARBA" id="ARBA00023015"/>
    </source>
</evidence>
<evidence type="ECO:0000256" key="1">
    <source>
        <dbReference type="ARBA" id="ARBA00005952"/>
    </source>
</evidence>
<dbReference type="PANTHER" id="PTHR11078:SF3">
    <property type="entry name" value="ANTITERMINATION NUSB DOMAIN-CONTAINING PROTEIN"/>
    <property type="match status" value="1"/>
</dbReference>
<dbReference type="SUPFAM" id="SSF48013">
    <property type="entry name" value="NusB-like"/>
    <property type="match status" value="1"/>
</dbReference>
<comment type="caution">
    <text evidence="7">The sequence shown here is derived from an EMBL/GenBank/DDBJ whole genome shotgun (WGS) entry which is preliminary data.</text>
</comment>
<evidence type="ECO:0000256" key="3">
    <source>
        <dbReference type="ARBA" id="ARBA00022884"/>
    </source>
</evidence>
<dbReference type="GO" id="GO:0006353">
    <property type="term" value="P:DNA-templated transcription termination"/>
    <property type="evidence" value="ECO:0007669"/>
    <property type="project" value="InterPro"/>
</dbReference>
<evidence type="ECO:0000259" key="6">
    <source>
        <dbReference type="Pfam" id="PF01029"/>
    </source>
</evidence>
<dbReference type="AlphaFoldDB" id="A0A846TZP4"/>
<dbReference type="GO" id="GO:0005829">
    <property type="term" value="C:cytosol"/>
    <property type="evidence" value="ECO:0007669"/>
    <property type="project" value="TreeGrafter"/>
</dbReference>
<protein>
    <submittedName>
        <fullName evidence="7">Transcription antitermination factor NusB</fullName>
    </submittedName>
</protein>
<evidence type="ECO:0000256" key="5">
    <source>
        <dbReference type="ARBA" id="ARBA00023163"/>
    </source>
</evidence>
<dbReference type="GO" id="GO:0003723">
    <property type="term" value="F:RNA binding"/>
    <property type="evidence" value="ECO:0007669"/>
    <property type="project" value="UniProtKB-KW"/>
</dbReference>
<organism evidence="7 8">
    <name type="scientific">Spiroplasma platyhelix PALS-1</name>
    <dbReference type="NCBI Taxonomy" id="1276218"/>
    <lineage>
        <taxon>Bacteria</taxon>
        <taxon>Bacillati</taxon>
        <taxon>Mycoplasmatota</taxon>
        <taxon>Mollicutes</taxon>
        <taxon>Entomoplasmatales</taxon>
        <taxon>Spiroplasmataceae</taxon>
        <taxon>Spiroplasma</taxon>
    </lineage>
</organism>
<dbReference type="PANTHER" id="PTHR11078">
    <property type="entry name" value="N UTILIZATION SUBSTANCE PROTEIN B-RELATED"/>
    <property type="match status" value="1"/>
</dbReference>
<keyword evidence="4" id="KW-0805">Transcription regulation</keyword>
<proteinExistence type="inferred from homology"/>
<keyword evidence="8" id="KW-1185">Reference proteome</keyword>
<dbReference type="EMBL" id="JAAVVK010000001">
    <property type="protein sequence ID" value="NKE38244.1"/>
    <property type="molecule type" value="Genomic_DNA"/>
</dbReference>
<evidence type="ECO:0000313" key="7">
    <source>
        <dbReference type="EMBL" id="NKE38244.1"/>
    </source>
</evidence>
<dbReference type="RefSeq" id="WP_168104721.1">
    <property type="nucleotide sequence ID" value="NZ_CP051215.1"/>
</dbReference>
<dbReference type="GO" id="GO:0031564">
    <property type="term" value="P:transcription antitermination"/>
    <property type="evidence" value="ECO:0007669"/>
    <property type="project" value="UniProtKB-KW"/>
</dbReference>
<keyword evidence="3" id="KW-0694">RNA-binding</keyword>
<dbReference type="InterPro" id="IPR035926">
    <property type="entry name" value="NusB-like_sf"/>
</dbReference>
<dbReference type="Proteomes" id="UP000584587">
    <property type="component" value="Unassembled WGS sequence"/>
</dbReference>
<dbReference type="Pfam" id="PF01029">
    <property type="entry name" value="NusB"/>
    <property type="match status" value="1"/>
</dbReference>
<dbReference type="NCBIfam" id="TIGR01951">
    <property type="entry name" value="nusB"/>
    <property type="match status" value="1"/>
</dbReference>
<keyword evidence="2" id="KW-0889">Transcription antitermination</keyword>
<evidence type="ECO:0000313" key="8">
    <source>
        <dbReference type="Proteomes" id="UP000584587"/>
    </source>
</evidence>
<gene>
    <name evidence="7" type="primary">nusB</name>
    <name evidence="7" type="ORF">HER12_00540</name>
</gene>
<feature type="domain" description="NusB/RsmB/TIM44" evidence="6">
    <location>
        <begin position="13"/>
        <end position="135"/>
    </location>
</feature>
<reference evidence="7 8" key="1">
    <citation type="submission" date="2020-04" db="EMBL/GenBank/DDBJ databases">
        <title>Complete genome sequence of Spiroplasma platyhelix ATCC 51748, an insect isolate.</title>
        <authorList>
            <person name="Green E.A."/>
            <person name="Klassen J.L."/>
        </authorList>
    </citation>
    <scope>NUCLEOTIDE SEQUENCE [LARGE SCALE GENOMIC DNA]</scope>
    <source>
        <strain evidence="7 8">PALS-1</strain>
    </source>
</reference>
<comment type="similarity">
    <text evidence="1">Belongs to the NusB family.</text>
</comment>